<keyword evidence="3" id="KW-1185">Reference proteome</keyword>
<dbReference type="Pfam" id="PF00403">
    <property type="entry name" value="HMA"/>
    <property type="match status" value="1"/>
</dbReference>
<gene>
    <name evidence="2" type="ORF">HNO51_14715</name>
</gene>
<name>A0ABX7W8D8_9GAMM</name>
<feature type="domain" description="HMA" evidence="1">
    <location>
        <begin position="1"/>
        <end position="63"/>
    </location>
</feature>
<dbReference type="PROSITE" id="PS50846">
    <property type="entry name" value="HMA_2"/>
    <property type="match status" value="1"/>
</dbReference>
<evidence type="ECO:0000259" key="1">
    <source>
        <dbReference type="PROSITE" id="PS50846"/>
    </source>
</evidence>
<evidence type="ECO:0000313" key="3">
    <source>
        <dbReference type="Proteomes" id="UP000671868"/>
    </source>
</evidence>
<protein>
    <submittedName>
        <fullName evidence="2">Heavy-metal-associated domain-containing protein</fullName>
    </submittedName>
</protein>
<dbReference type="InterPro" id="IPR006121">
    <property type="entry name" value="HMA_dom"/>
</dbReference>
<dbReference type="RefSeq" id="WP_197448042.1">
    <property type="nucleotide sequence ID" value="NZ_CP053381.1"/>
</dbReference>
<dbReference type="SUPFAM" id="SSF55008">
    <property type="entry name" value="HMA, heavy metal-associated domain"/>
    <property type="match status" value="1"/>
</dbReference>
<sequence length="65" mass="6755">MPKFNVPDMSCNHCVSTISTAIESVDSGASLEFDLANRQVSVNSSAPVEAIQAAIEAAGYPNQVA</sequence>
<dbReference type="InterPro" id="IPR036163">
    <property type="entry name" value="HMA_dom_sf"/>
</dbReference>
<dbReference type="CDD" id="cd00371">
    <property type="entry name" value="HMA"/>
    <property type="match status" value="1"/>
</dbReference>
<dbReference type="Gene3D" id="3.30.70.100">
    <property type="match status" value="1"/>
</dbReference>
<accession>A0ABX7W8D8</accession>
<evidence type="ECO:0000313" key="2">
    <source>
        <dbReference type="EMBL" id="QTP55827.1"/>
    </source>
</evidence>
<organism evidence="2 3">
    <name type="scientific">Billgrantia sulfidoxydans</name>
    <dbReference type="NCBI Taxonomy" id="2733484"/>
    <lineage>
        <taxon>Bacteria</taxon>
        <taxon>Pseudomonadati</taxon>
        <taxon>Pseudomonadota</taxon>
        <taxon>Gammaproteobacteria</taxon>
        <taxon>Oceanospirillales</taxon>
        <taxon>Halomonadaceae</taxon>
        <taxon>Billgrantia</taxon>
    </lineage>
</organism>
<dbReference type="EMBL" id="CP053381">
    <property type="protein sequence ID" value="QTP55827.1"/>
    <property type="molecule type" value="Genomic_DNA"/>
</dbReference>
<reference evidence="2 3" key="1">
    <citation type="journal article" date="2021" name="Front. Microbiol.">
        <title>Aerobic Denitrification and Heterotrophic Sulfur Oxidation in the Genus Halomonas Revealed by Six Novel Species Characterizations and Genome-Based Analysis.</title>
        <authorList>
            <person name="Wang L."/>
            <person name="Shao Z."/>
        </authorList>
    </citation>
    <scope>NUCLEOTIDE SEQUENCE [LARGE SCALE GENOMIC DNA]</scope>
    <source>
        <strain evidence="2 3">MCCC 1A11059</strain>
    </source>
</reference>
<proteinExistence type="predicted"/>
<dbReference type="Proteomes" id="UP000671868">
    <property type="component" value="Chromosome"/>
</dbReference>